<dbReference type="EMBL" id="JACNLL010000066">
    <property type="protein sequence ID" value="MBC8199869.1"/>
    <property type="molecule type" value="Genomic_DNA"/>
</dbReference>
<comment type="caution">
    <text evidence="1">The sequence shown here is derived from an EMBL/GenBank/DDBJ whole genome shotgun (WGS) entry which is preliminary data.</text>
</comment>
<dbReference type="Proteomes" id="UP000603545">
    <property type="component" value="Unassembled WGS sequence"/>
</dbReference>
<dbReference type="AlphaFoldDB" id="A0A8J6N428"/>
<name>A0A8J6N428_9BACT</name>
<gene>
    <name evidence="1" type="ORF">H8E80_07485</name>
</gene>
<protein>
    <submittedName>
        <fullName evidence="1">Uncharacterized protein</fullName>
    </submittedName>
</protein>
<proteinExistence type="predicted"/>
<evidence type="ECO:0000313" key="2">
    <source>
        <dbReference type="Proteomes" id="UP000603545"/>
    </source>
</evidence>
<reference evidence="1 2" key="1">
    <citation type="submission" date="2020-08" db="EMBL/GenBank/DDBJ databases">
        <title>Bridging the membrane lipid divide: bacteria of the FCB group superphylum have the potential to synthesize archaeal ether lipids.</title>
        <authorList>
            <person name="Villanueva L."/>
            <person name="Von Meijenfeldt F.A.B."/>
            <person name="Westbye A.B."/>
            <person name="Yadav S."/>
            <person name="Hopmans E.C."/>
            <person name="Dutilh B.E."/>
            <person name="Sinninghe Damste J.S."/>
        </authorList>
    </citation>
    <scope>NUCLEOTIDE SEQUENCE [LARGE SCALE GENOMIC DNA]</scope>
    <source>
        <strain evidence="1">NIOZ-UU82</strain>
    </source>
</reference>
<accession>A0A8J6N428</accession>
<evidence type="ECO:0000313" key="1">
    <source>
        <dbReference type="EMBL" id="MBC8199869.1"/>
    </source>
</evidence>
<sequence length="221" mass="25527">MVVILLITLILKKTVYIKTQYRYIIYNMNSSSLKIPKSNCWNPRKNLPAKISLKNKERDFTISFARAYIPKIKSLHSKTQKTAVKYAREIPINGCGIADFVAVYCNKTNDNSQSILSKIDSSVIRAFELKISNWQRAMMQAHRYRYFANSSIVVLHSDKLKNALEYINTFKKINVGLWAFNPISNKIITCYTPRPRNPLEPKYKPLAMELVARASKFQHSS</sequence>
<organism evidence="1 2">
    <name type="scientific">Candidatus Desulfaltia bathyphila</name>
    <dbReference type="NCBI Taxonomy" id="2841697"/>
    <lineage>
        <taxon>Bacteria</taxon>
        <taxon>Pseudomonadati</taxon>
        <taxon>Thermodesulfobacteriota</taxon>
        <taxon>Desulfobacteria</taxon>
        <taxon>Desulfobacterales</taxon>
        <taxon>Desulfobacterales incertae sedis</taxon>
        <taxon>Candidatus Desulfaltia</taxon>
    </lineage>
</organism>